<dbReference type="PROSITE" id="PS51151">
    <property type="entry name" value="NAC_AB"/>
    <property type="match status" value="1"/>
</dbReference>
<evidence type="ECO:0000256" key="1">
    <source>
        <dbReference type="ARBA" id="ARBA00009882"/>
    </source>
</evidence>
<dbReference type="CDD" id="cd22054">
    <property type="entry name" value="NAC_NACA"/>
    <property type="match status" value="1"/>
</dbReference>
<dbReference type="InterPro" id="IPR002715">
    <property type="entry name" value="Nas_poly-pep-assoc_cplx_dom"/>
</dbReference>
<dbReference type="EMBL" id="JANBUY010000024">
    <property type="protein sequence ID" value="KAJ2867156.1"/>
    <property type="molecule type" value="Genomic_DNA"/>
</dbReference>
<evidence type="ECO:0000256" key="2">
    <source>
        <dbReference type="ARBA" id="ARBA00014437"/>
    </source>
</evidence>
<gene>
    <name evidence="6" type="ORF">GGH94_001034</name>
</gene>
<reference evidence="6" key="1">
    <citation type="submission" date="2022-07" db="EMBL/GenBank/DDBJ databases">
        <title>Phylogenomic reconstructions and comparative analyses of Kickxellomycotina fungi.</title>
        <authorList>
            <person name="Reynolds N.K."/>
            <person name="Stajich J.E."/>
            <person name="Barry K."/>
            <person name="Grigoriev I.V."/>
            <person name="Crous P."/>
            <person name="Smith M.E."/>
        </authorList>
    </citation>
    <scope>NUCLEOTIDE SEQUENCE</scope>
    <source>
        <strain evidence="6">RSA 476</strain>
    </source>
</reference>
<evidence type="ECO:0000256" key="4">
    <source>
        <dbReference type="SAM" id="MobiDB-lite"/>
    </source>
</evidence>
<comment type="similarity">
    <text evidence="1">Belongs to the NAC-alpha family.</text>
</comment>
<keyword evidence="7" id="KW-1185">Reference proteome</keyword>
<evidence type="ECO:0000313" key="7">
    <source>
        <dbReference type="Proteomes" id="UP001140074"/>
    </source>
</evidence>
<dbReference type="InterPro" id="IPR038187">
    <property type="entry name" value="NAC_A/B_dom_sf"/>
</dbReference>
<dbReference type="AlphaFoldDB" id="A0A9W8IVK6"/>
<feature type="region of interest" description="Disordered" evidence="4">
    <location>
        <begin position="1"/>
        <end position="20"/>
    </location>
</feature>
<evidence type="ECO:0000259" key="5">
    <source>
        <dbReference type="PROSITE" id="PS51151"/>
    </source>
</evidence>
<dbReference type="PANTHER" id="PTHR21713">
    <property type="entry name" value="NASCENT POLYPEPTIDE ASSOCIATED COMPLEX ALPHA SUBUNIT-RELATED"/>
    <property type="match status" value="1"/>
</dbReference>
<feature type="compositionally biased region" description="Low complexity" evidence="4">
    <location>
        <begin position="99"/>
        <end position="117"/>
    </location>
</feature>
<dbReference type="PIRSF" id="PIRSF015901">
    <property type="entry name" value="NAC_alpha"/>
    <property type="match status" value="1"/>
</dbReference>
<name>A0A9W8IVK6_9FUNG</name>
<dbReference type="Proteomes" id="UP001140074">
    <property type="component" value="Unassembled WGS sequence"/>
</dbReference>
<feature type="region of interest" description="Disordered" evidence="4">
    <location>
        <begin position="98"/>
        <end position="117"/>
    </location>
</feature>
<dbReference type="Gene3D" id="2.20.70.30">
    <property type="entry name" value="Nascent polypeptide-associated complex domain"/>
    <property type="match status" value="1"/>
</dbReference>
<protein>
    <recommendedName>
        <fullName evidence="2">Nascent polypeptide-associated complex subunit alpha</fullName>
    </recommendedName>
    <alternativeName>
        <fullName evidence="3">Alpha-NAC</fullName>
    </alternativeName>
</protein>
<dbReference type="Gene3D" id="1.10.8.10">
    <property type="entry name" value="DNA helicase RuvA subunit, C-terminal domain"/>
    <property type="match status" value="1"/>
</dbReference>
<dbReference type="Pfam" id="PF01849">
    <property type="entry name" value="NAC"/>
    <property type="match status" value="1"/>
</dbReference>
<organism evidence="6 7">
    <name type="scientific">Coemansia aciculifera</name>
    <dbReference type="NCBI Taxonomy" id="417176"/>
    <lineage>
        <taxon>Eukaryota</taxon>
        <taxon>Fungi</taxon>
        <taxon>Fungi incertae sedis</taxon>
        <taxon>Zoopagomycota</taxon>
        <taxon>Kickxellomycotina</taxon>
        <taxon>Kickxellomycetes</taxon>
        <taxon>Kickxellales</taxon>
        <taxon>Kickxellaceae</taxon>
        <taxon>Coemansia</taxon>
    </lineage>
</organism>
<dbReference type="SMART" id="SM01407">
    <property type="entry name" value="NAC"/>
    <property type="match status" value="1"/>
</dbReference>
<dbReference type="Pfam" id="PF19026">
    <property type="entry name" value="UBA_HYPK"/>
    <property type="match status" value="1"/>
</dbReference>
<proteinExistence type="inferred from homology"/>
<evidence type="ECO:0000256" key="3">
    <source>
        <dbReference type="ARBA" id="ARBA00030300"/>
    </source>
</evidence>
<dbReference type="GO" id="GO:0005854">
    <property type="term" value="C:nascent polypeptide-associated complex"/>
    <property type="evidence" value="ECO:0007669"/>
    <property type="project" value="InterPro"/>
</dbReference>
<comment type="caution">
    <text evidence="6">The sequence shown here is derived from an EMBL/GenBank/DDBJ whole genome shotgun (WGS) entry which is preliminary data.</text>
</comment>
<dbReference type="CDD" id="cd14415">
    <property type="entry name" value="UBA_NACA_NACP1"/>
    <property type="match status" value="1"/>
</dbReference>
<dbReference type="InterPro" id="IPR044034">
    <property type="entry name" value="NAC-like_UBA"/>
</dbReference>
<sequence length="191" mass="20129">MAAENKFAGEDVAEDTGAAQGINPVAVEKLQSAAERKARKAMQKKGLEQVTGINSVTIIRKNAPMFSFSSPDVYRNATSDTWIVFGEPRIDNLGKMMRPRAQQSARASASAAQVPAPAAIDEPVDAAPASFIDDEAVAATTTSEDSVDESGLENKDIELVMAQANCTRAKAVAALKNSSNDLISAIMELTG</sequence>
<accession>A0A9W8IVK6</accession>
<evidence type="ECO:0000313" key="6">
    <source>
        <dbReference type="EMBL" id="KAJ2867156.1"/>
    </source>
</evidence>
<dbReference type="InterPro" id="IPR016641">
    <property type="entry name" value="EGD2/NACA0like"/>
</dbReference>
<feature type="domain" description="NAC-A/B" evidence="5">
    <location>
        <begin position="32"/>
        <end position="97"/>
    </location>
</feature>